<evidence type="ECO:0000256" key="1">
    <source>
        <dbReference type="SAM" id="MobiDB-lite"/>
    </source>
</evidence>
<dbReference type="STRING" id="1146883.BLASA_0190"/>
<dbReference type="InterPro" id="IPR036866">
    <property type="entry name" value="RibonucZ/Hydroxyglut_hydro"/>
</dbReference>
<dbReference type="AlphaFoldDB" id="H6RL40"/>
<feature type="compositionally biased region" description="Basic and acidic residues" evidence="1">
    <location>
        <begin position="60"/>
        <end position="75"/>
    </location>
</feature>
<sequence>MERSASAERLAEWLRERPFAVDVALAAAIGLVTVVLPTAYGSYWPAEGEGWWPRISPEGRKREFPTHSQEPHGSDWDAGTVPSRLARRTALTTAALAGPVGWLTAAAWGLPTALGAHRRRLRLVVSRSAQFSDGKFHNRMPTPALSPANTRDGLLRQWHEERHVGLPTGPIPLAQPEIPQDAAELAVTWFGHASALLEVDGRRVLVDPVWGHRVSPSPVFGPTRLHEPPMSIEDLPPVDAVLISHDHYDHLDLPTVRALLATQTAPFVVPLGIGEHLRKWRVPEARIVELDWDETHAVGGLALTCTEARHFSGRYFHRDTTLWASWAVSGPRHRVFFGGDTGYTPAFAGIGARLGPFDLTLLPIGAYNDAWHAIHMDPEEAVRAHGDLGGAVLLPIHWATFNLAFHRWAEPVERLLAAAGPRGIDVVVPRPGERTDVLDRPPLHDWWTTVGSATAPGTEDAGVGSAVLARVVSRLIALLPS</sequence>
<dbReference type="InterPro" id="IPR001279">
    <property type="entry name" value="Metallo-B-lactamas"/>
</dbReference>
<dbReference type="SUPFAM" id="SSF56281">
    <property type="entry name" value="Metallo-hydrolase/oxidoreductase"/>
    <property type="match status" value="1"/>
</dbReference>
<organism evidence="3 4">
    <name type="scientific">Blastococcus saxobsidens (strain DD2)</name>
    <dbReference type="NCBI Taxonomy" id="1146883"/>
    <lineage>
        <taxon>Bacteria</taxon>
        <taxon>Bacillati</taxon>
        <taxon>Actinomycetota</taxon>
        <taxon>Actinomycetes</taxon>
        <taxon>Geodermatophilales</taxon>
        <taxon>Geodermatophilaceae</taxon>
        <taxon>Blastococcus</taxon>
    </lineage>
</organism>
<accession>H6RL40</accession>
<evidence type="ECO:0000313" key="3">
    <source>
        <dbReference type="EMBL" id="CCG01170.1"/>
    </source>
</evidence>
<gene>
    <name evidence="3" type="ordered locus">BLASA_0190</name>
</gene>
<dbReference type="PANTHER" id="PTHR15032">
    <property type="entry name" value="N-ACYL-PHOSPHATIDYLETHANOLAMINE-HYDROLYZING PHOSPHOLIPASE D"/>
    <property type="match status" value="1"/>
</dbReference>
<feature type="domain" description="Metallo-beta-lactamase" evidence="2">
    <location>
        <begin position="202"/>
        <end position="398"/>
    </location>
</feature>
<dbReference type="RefSeq" id="WP_014374087.1">
    <property type="nucleotide sequence ID" value="NC_016943.1"/>
</dbReference>
<dbReference type="PANTHER" id="PTHR15032:SF4">
    <property type="entry name" value="N-ACYL-PHOSPHATIDYLETHANOLAMINE-HYDROLYZING PHOSPHOLIPASE D"/>
    <property type="match status" value="1"/>
</dbReference>
<evidence type="ECO:0000259" key="2">
    <source>
        <dbReference type="Pfam" id="PF12706"/>
    </source>
</evidence>
<feature type="region of interest" description="Disordered" evidence="1">
    <location>
        <begin position="60"/>
        <end position="80"/>
    </location>
</feature>
<name>H6RL40_BLASD</name>
<reference evidence="4" key="2">
    <citation type="submission" date="2012-02" db="EMBL/GenBank/DDBJ databases">
        <title>Complete genome sequence of Blastococcus saxobsidens strain DD2.</title>
        <authorList>
            <person name="Genoscope."/>
        </authorList>
    </citation>
    <scope>NUCLEOTIDE SEQUENCE [LARGE SCALE GENOMIC DNA]</scope>
    <source>
        <strain evidence="4">DD2</strain>
    </source>
</reference>
<dbReference type="OrthoDB" id="9805728at2"/>
<dbReference type="EMBL" id="FO117623">
    <property type="protein sequence ID" value="CCG01170.1"/>
    <property type="molecule type" value="Genomic_DNA"/>
</dbReference>
<keyword evidence="4" id="KW-1185">Reference proteome</keyword>
<dbReference type="GO" id="GO:0005737">
    <property type="term" value="C:cytoplasm"/>
    <property type="evidence" value="ECO:0007669"/>
    <property type="project" value="TreeGrafter"/>
</dbReference>
<protein>
    <submittedName>
        <fullName evidence="3">Predicted Zn-dependent hydrolase of beta-lactamase fold</fullName>
    </submittedName>
</protein>
<dbReference type="eggNOG" id="COG2220">
    <property type="taxonomic scope" value="Bacteria"/>
</dbReference>
<dbReference type="Proteomes" id="UP000007517">
    <property type="component" value="Chromosome"/>
</dbReference>
<dbReference type="GO" id="GO:0016787">
    <property type="term" value="F:hydrolase activity"/>
    <property type="evidence" value="ECO:0007669"/>
    <property type="project" value="UniProtKB-KW"/>
</dbReference>
<dbReference type="KEGG" id="bsd:BLASA_0190"/>
<dbReference type="Pfam" id="PF12706">
    <property type="entry name" value="Lactamase_B_2"/>
    <property type="match status" value="1"/>
</dbReference>
<keyword evidence="3" id="KW-0378">Hydrolase</keyword>
<reference evidence="3 4" key="1">
    <citation type="journal article" date="2012" name="J. Bacteriol.">
        <title>Genome Sequence of Blastococcus saxobsidens DD2, a Stone-Inhabiting Bacterium.</title>
        <authorList>
            <person name="Chouaia B."/>
            <person name="Crotti E."/>
            <person name="Brusetti L."/>
            <person name="Daffonchio D."/>
            <person name="Essoussi I."/>
            <person name="Nouioui I."/>
            <person name="Sbissi I."/>
            <person name="Ghodhbane-Gtari F."/>
            <person name="Gtari M."/>
            <person name="Vacherie B."/>
            <person name="Barbe V."/>
            <person name="Medigue C."/>
            <person name="Gury J."/>
            <person name="Pujic P."/>
            <person name="Normand P."/>
        </authorList>
    </citation>
    <scope>NUCLEOTIDE SEQUENCE [LARGE SCALE GENOMIC DNA]</scope>
    <source>
        <strain evidence="3 4">DD2</strain>
    </source>
</reference>
<dbReference type="HOGENOM" id="CLU_020884_0_0_11"/>
<proteinExistence type="predicted"/>
<dbReference type="Gene3D" id="3.60.15.10">
    <property type="entry name" value="Ribonuclease Z/Hydroxyacylglutathione hydrolase-like"/>
    <property type="match status" value="1"/>
</dbReference>
<evidence type="ECO:0000313" key="4">
    <source>
        <dbReference type="Proteomes" id="UP000007517"/>
    </source>
</evidence>